<reference evidence="3" key="1">
    <citation type="journal article" date="2021" name="Nat. Commun.">
        <title>Genetic determinants of endophytism in the Arabidopsis root mycobiome.</title>
        <authorList>
            <person name="Mesny F."/>
            <person name="Miyauchi S."/>
            <person name="Thiergart T."/>
            <person name="Pickel B."/>
            <person name="Atanasova L."/>
            <person name="Karlsson M."/>
            <person name="Huettel B."/>
            <person name="Barry K.W."/>
            <person name="Haridas S."/>
            <person name="Chen C."/>
            <person name="Bauer D."/>
            <person name="Andreopoulos W."/>
            <person name="Pangilinan J."/>
            <person name="LaButti K."/>
            <person name="Riley R."/>
            <person name="Lipzen A."/>
            <person name="Clum A."/>
            <person name="Drula E."/>
            <person name="Henrissat B."/>
            <person name="Kohler A."/>
            <person name="Grigoriev I.V."/>
            <person name="Martin F.M."/>
            <person name="Hacquard S."/>
        </authorList>
    </citation>
    <scope>NUCLEOTIDE SEQUENCE</scope>
    <source>
        <strain evidence="3">MPI-CAGE-CH-0235</strain>
    </source>
</reference>
<evidence type="ECO:0000313" key="4">
    <source>
        <dbReference type="Proteomes" id="UP000813444"/>
    </source>
</evidence>
<keyword evidence="4" id="KW-1185">Reference proteome</keyword>
<dbReference type="SUPFAM" id="SSF53474">
    <property type="entry name" value="alpha/beta-Hydrolases"/>
    <property type="match status" value="1"/>
</dbReference>
<evidence type="ECO:0000256" key="1">
    <source>
        <dbReference type="ARBA" id="ARBA00022801"/>
    </source>
</evidence>
<accession>A0A8K0T315</accession>
<gene>
    <name evidence="3" type="ORF">B0I35DRAFT_448018</name>
</gene>
<comment type="caution">
    <text evidence="3">The sequence shown here is derived from an EMBL/GenBank/DDBJ whole genome shotgun (WGS) entry which is preliminary data.</text>
</comment>
<keyword evidence="1 3" id="KW-0378">Hydrolase</keyword>
<dbReference type="InterPro" id="IPR029058">
    <property type="entry name" value="AB_hydrolase_fold"/>
</dbReference>
<protein>
    <submittedName>
        <fullName evidence="3">Alpha/Beta hydrolase protein</fullName>
    </submittedName>
</protein>
<evidence type="ECO:0000313" key="3">
    <source>
        <dbReference type="EMBL" id="KAH7327925.1"/>
    </source>
</evidence>
<dbReference type="InterPro" id="IPR050300">
    <property type="entry name" value="GDXG_lipolytic_enzyme"/>
</dbReference>
<feature type="domain" description="Alpha/beta hydrolase fold-3" evidence="2">
    <location>
        <begin position="96"/>
        <end position="317"/>
    </location>
</feature>
<dbReference type="PANTHER" id="PTHR48081:SF8">
    <property type="entry name" value="ALPHA_BETA HYDROLASE FOLD-3 DOMAIN-CONTAINING PROTEIN-RELATED"/>
    <property type="match status" value="1"/>
</dbReference>
<dbReference type="InterPro" id="IPR013094">
    <property type="entry name" value="AB_hydrolase_3"/>
</dbReference>
<proteinExistence type="predicted"/>
<dbReference type="Proteomes" id="UP000813444">
    <property type="component" value="Unassembled WGS sequence"/>
</dbReference>
<dbReference type="Gene3D" id="3.40.50.1820">
    <property type="entry name" value="alpha/beta hydrolase"/>
    <property type="match status" value="1"/>
</dbReference>
<dbReference type="PANTHER" id="PTHR48081">
    <property type="entry name" value="AB HYDROLASE SUPERFAMILY PROTEIN C4A8.06C"/>
    <property type="match status" value="1"/>
</dbReference>
<dbReference type="GO" id="GO:0016787">
    <property type="term" value="F:hydrolase activity"/>
    <property type="evidence" value="ECO:0007669"/>
    <property type="project" value="UniProtKB-KW"/>
</dbReference>
<sequence>MDAIVATESNPTTPEPPGYVNPLESSSRWYLVARAQAIRYAASLGFSIANRMDPPAPSPSDEIWLDSTLSEYKGKQKIKVEVWKPPRLCVGPRAAVITFHGGGWILGQGTDDARWAGAVLSCLDAVVFTVNYRLAPNYPFPNPIEDCVDAVLQIASRASEFGIDPTQIILSGFSAGASNALASWVILNDPSAWGYKLPSPPPDIAGLTLFYPVLDWTISRPEKRQTCSKPELTLPKGLTDLIDASYVYPPIPREQRTDPRLSPGLMSTELLKKLPPIHLCLCEYDMLLAEGMRFAKRLESEDKPFSLRIVNGERHAWDNPPPMAPKESVNIEYSEAIQSMAGWLGQTGDTDKESVSSMKTKRPALRRPRYLTFRSRTVR</sequence>
<dbReference type="Pfam" id="PF07859">
    <property type="entry name" value="Abhydrolase_3"/>
    <property type="match status" value="1"/>
</dbReference>
<name>A0A8K0T315_9HYPO</name>
<evidence type="ECO:0000259" key="2">
    <source>
        <dbReference type="Pfam" id="PF07859"/>
    </source>
</evidence>
<organism evidence="3 4">
    <name type="scientific">Stachybotrys elegans</name>
    <dbReference type="NCBI Taxonomy" id="80388"/>
    <lineage>
        <taxon>Eukaryota</taxon>
        <taxon>Fungi</taxon>
        <taxon>Dikarya</taxon>
        <taxon>Ascomycota</taxon>
        <taxon>Pezizomycotina</taxon>
        <taxon>Sordariomycetes</taxon>
        <taxon>Hypocreomycetidae</taxon>
        <taxon>Hypocreales</taxon>
        <taxon>Stachybotryaceae</taxon>
        <taxon>Stachybotrys</taxon>
    </lineage>
</organism>
<dbReference type="EMBL" id="JAGPNK010000001">
    <property type="protein sequence ID" value="KAH7327925.1"/>
    <property type="molecule type" value="Genomic_DNA"/>
</dbReference>
<dbReference type="OrthoDB" id="433474at2759"/>
<dbReference type="AlphaFoldDB" id="A0A8K0T315"/>